<dbReference type="EMBL" id="WBJZ01000011">
    <property type="protein sequence ID" value="KAB1656741.1"/>
    <property type="molecule type" value="Genomic_DNA"/>
</dbReference>
<dbReference type="Pfam" id="PF00578">
    <property type="entry name" value="AhpC-TSA"/>
    <property type="match status" value="1"/>
</dbReference>
<evidence type="ECO:0000256" key="2">
    <source>
        <dbReference type="ARBA" id="ARBA00011245"/>
    </source>
</evidence>
<dbReference type="SUPFAM" id="SSF52833">
    <property type="entry name" value="Thioredoxin-like"/>
    <property type="match status" value="1"/>
</dbReference>
<comment type="caution">
    <text evidence="15">The sequence shown here is derived from an EMBL/GenBank/DDBJ whole genome shotgun (WGS) entry which is preliminary data.</text>
</comment>
<keyword evidence="5" id="KW-0049">Antioxidant</keyword>
<protein>
    <recommendedName>
        <fullName evidence="3">thioredoxin-dependent peroxiredoxin</fullName>
        <ecNumber evidence="3">1.11.1.24</ecNumber>
    </recommendedName>
    <alternativeName>
        <fullName evidence="11">Bacterioferritin comigratory protein</fullName>
    </alternativeName>
    <alternativeName>
        <fullName evidence="9">Thioredoxin peroxidase</fullName>
    </alternativeName>
</protein>
<keyword evidence="7" id="KW-1015">Disulfide bond</keyword>
<comment type="subunit">
    <text evidence="2">Monomer.</text>
</comment>
<sequence>MSDERFEHLSAGDPAPDFALRDATGATVSLSDFAGRRVIVYFYPAAFTPGCTTEACDFRDNLASLQGAGYAVVGISGDDVETLARFAAEDRLDFPLLSDPDHVTAKAYGAWGEKQIGDRTLAGVLRSTFAIGEDGRIELAEYRVNADGHVRALRESLGV</sequence>
<feature type="domain" description="Thioredoxin" evidence="14">
    <location>
        <begin position="9"/>
        <end position="158"/>
    </location>
</feature>
<proteinExistence type="inferred from homology"/>
<keyword evidence="8" id="KW-0676">Redox-active center</keyword>
<dbReference type="FunFam" id="3.40.30.10:FF:000007">
    <property type="entry name" value="Thioredoxin-dependent thiol peroxidase"/>
    <property type="match status" value="1"/>
</dbReference>
<dbReference type="GO" id="GO:0034599">
    <property type="term" value="P:cellular response to oxidative stress"/>
    <property type="evidence" value="ECO:0007669"/>
    <property type="project" value="TreeGrafter"/>
</dbReference>
<dbReference type="InterPro" id="IPR036249">
    <property type="entry name" value="Thioredoxin-like_sf"/>
</dbReference>
<evidence type="ECO:0000256" key="1">
    <source>
        <dbReference type="ARBA" id="ARBA00003330"/>
    </source>
</evidence>
<evidence type="ECO:0000256" key="4">
    <source>
        <dbReference type="ARBA" id="ARBA00022559"/>
    </source>
</evidence>
<dbReference type="GO" id="GO:0005737">
    <property type="term" value="C:cytoplasm"/>
    <property type="evidence" value="ECO:0007669"/>
    <property type="project" value="TreeGrafter"/>
</dbReference>
<evidence type="ECO:0000256" key="8">
    <source>
        <dbReference type="ARBA" id="ARBA00023284"/>
    </source>
</evidence>
<evidence type="ECO:0000256" key="7">
    <source>
        <dbReference type="ARBA" id="ARBA00023157"/>
    </source>
</evidence>
<evidence type="ECO:0000256" key="9">
    <source>
        <dbReference type="ARBA" id="ARBA00032824"/>
    </source>
</evidence>
<dbReference type="InterPro" id="IPR013766">
    <property type="entry name" value="Thioredoxin_domain"/>
</dbReference>
<dbReference type="PROSITE" id="PS51352">
    <property type="entry name" value="THIOREDOXIN_2"/>
    <property type="match status" value="1"/>
</dbReference>
<name>A0A7J5BR17_9MICO</name>
<gene>
    <name evidence="15" type="ORF">F8O01_10195</name>
</gene>
<comment type="catalytic activity">
    <reaction evidence="12">
        <text>a hydroperoxide + [thioredoxin]-dithiol = an alcohol + [thioredoxin]-disulfide + H2O</text>
        <dbReference type="Rhea" id="RHEA:62620"/>
        <dbReference type="Rhea" id="RHEA-COMP:10698"/>
        <dbReference type="Rhea" id="RHEA-COMP:10700"/>
        <dbReference type="ChEBI" id="CHEBI:15377"/>
        <dbReference type="ChEBI" id="CHEBI:29950"/>
        <dbReference type="ChEBI" id="CHEBI:30879"/>
        <dbReference type="ChEBI" id="CHEBI:35924"/>
        <dbReference type="ChEBI" id="CHEBI:50058"/>
        <dbReference type="EC" id="1.11.1.24"/>
    </reaction>
</comment>
<dbReference type="Proteomes" id="UP000467240">
    <property type="component" value="Unassembled WGS sequence"/>
</dbReference>
<keyword evidence="6 15" id="KW-0560">Oxidoreductase</keyword>
<evidence type="ECO:0000256" key="13">
    <source>
        <dbReference type="PIRSR" id="PIRSR000239-1"/>
    </source>
</evidence>
<dbReference type="CDD" id="cd03017">
    <property type="entry name" value="PRX_BCP"/>
    <property type="match status" value="1"/>
</dbReference>
<evidence type="ECO:0000256" key="11">
    <source>
        <dbReference type="ARBA" id="ARBA00041373"/>
    </source>
</evidence>
<keyword evidence="16" id="KW-1185">Reference proteome</keyword>
<dbReference type="PANTHER" id="PTHR42801:SF4">
    <property type="entry name" value="AHPC_TSA FAMILY PROTEIN"/>
    <property type="match status" value="1"/>
</dbReference>
<evidence type="ECO:0000256" key="12">
    <source>
        <dbReference type="ARBA" id="ARBA00049091"/>
    </source>
</evidence>
<evidence type="ECO:0000313" key="15">
    <source>
        <dbReference type="EMBL" id="KAB1656741.1"/>
    </source>
</evidence>
<dbReference type="NCBIfam" id="NF006960">
    <property type="entry name" value="PRK09437.1"/>
    <property type="match status" value="1"/>
</dbReference>
<evidence type="ECO:0000256" key="6">
    <source>
        <dbReference type="ARBA" id="ARBA00023002"/>
    </source>
</evidence>
<comment type="similarity">
    <text evidence="10">Belongs to the peroxiredoxin family. BCP/PrxQ subfamily.</text>
</comment>
<dbReference type="AlphaFoldDB" id="A0A7J5BR17"/>
<reference evidence="15 16" key="1">
    <citation type="submission" date="2019-09" db="EMBL/GenBank/DDBJ databases">
        <title>Phylogeny of genus Pseudoclavibacter and closely related genus.</title>
        <authorList>
            <person name="Li Y."/>
        </authorList>
    </citation>
    <scope>NUCLEOTIDE SEQUENCE [LARGE SCALE GENOMIC DNA]</scope>
    <source>
        <strain evidence="15 16">DSM 23821</strain>
    </source>
</reference>
<evidence type="ECO:0000256" key="10">
    <source>
        <dbReference type="ARBA" id="ARBA00038489"/>
    </source>
</evidence>
<dbReference type="GO" id="GO:0045454">
    <property type="term" value="P:cell redox homeostasis"/>
    <property type="evidence" value="ECO:0007669"/>
    <property type="project" value="TreeGrafter"/>
</dbReference>
<evidence type="ECO:0000259" key="14">
    <source>
        <dbReference type="PROSITE" id="PS51352"/>
    </source>
</evidence>
<dbReference type="InterPro" id="IPR024706">
    <property type="entry name" value="Peroxiredoxin_AhpC-typ"/>
</dbReference>
<feature type="active site" description="Cysteine sulfenic acid (-SOH) intermediate; for peroxidase activity" evidence="13">
    <location>
        <position position="51"/>
    </location>
</feature>
<dbReference type="EC" id="1.11.1.24" evidence="3"/>
<evidence type="ECO:0000313" key="16">
    <source>
        <dbReference type="Proteomes" id="UP000467240"/>
    </source>
</evidence>
<dbReference type="GO" id="GO:0008379">
    <property type="term" value="F:thioredoxin peroxidase activity"/>
    <property type="evidence" value="ECO:0007669"/>
    <property type="project" value="TreeGrafter"/>
</dbReference>
<organism evidence="15 16">
    <name type="scientific">Pseudoclavibacter chungangensis</name>
    <dbReference type="NCBI Taxonomy" id="587635"/>
    <lineage>
        <taxon>Bacteria</taxon>
        <taxon>Bacillati</taxon>
        <taxon>Actinomycetota</taxon>
        <taxon>Actinomycetes</taxon>
        <taxon>Micrococcales</taxon>
        <taxon>Microbacteriaceae</taxon>
        <taxon>Pseudoclavibacter</taxon>
    </lineage>
</organism>
<evidence type="ECO:0000256" key="3">
    <source>
        <dbReference type="ARBA" id="ARBA00013017"/>
    </source>
</evidence>
<dbReference type="RefSeq" id="WP_158040754.1">
    <property type="nucleotide sequence ID" value="NZ_JACCFV010000001.1"/>
</dbReference>
<dbReference type="PIRSF" id="PIRSF000239">
    <property type="entry name" value="AHPC"/>
    <property type="match status" value="1"/>
</dbReference>
<comment type="function">
    <text evidence="1">Thiol-specific peroxidase that catalyzes the reduction of hydrogen peroxide and organic hydroperoxides to water and alcohols, respectively. Plays a role in cell protection against oxidative stress by detoxifying peroxides and as sensor of hydrogen peroxide-mediated signaling events.</text>
</comment>
<keyword evidence="4 15" id="KW-0575">Peroxidase</keyword>
<dbReference type="OrthoDB" id="9812811at2"/>
<dbReference type="InterPro" id="IPR000866">
    <property type="entry name" value="AhpC/TSA"/>
</dbReference>
<dbReference type="Gene3D" id="3.40.30.10">
    <property type="entry name" value="Glutaredoxin"/>
    <property type="match status" value="1"/>
</dbReference>
<dbReference type="PANTHER" id="PTHR42801">
    <property type="entry name" value="THIOREDOXIN-DEPENDENT PEROXIDE REDUCTASE"/>
    <property type="match status" value="1"/>
</dbReference>
<evidence type="ECO:0000256" key="5">
    <source>
        <dbReference type="ARBA" id="ARBA00022862"/>
    </source>
</evidence>
<accession>A0A7J5BR17</accession>
<dbReference type="InterPro" id="IPR050924">
    <property type="entry name" value="Peroxiredoxin_BCP/PrxQ"/>
</dbReference>